<evidence type="ECO:0000313" key="4">
    <source>
        <dbReference type="EMBL" id="SNX70131.1"/>
    </source>
</evidence>
<keyword evidence="1 4" id="KW-0808">Transferase</keyword>
<dbReference type="CDD" id="cd04301">
    <property type="entry name" value="NAT_SF"/>
    <property type="match status" value="1"/>
</dbReference>
<sequence>MGTRPARSEPVEKGENFAMANIATIPQDSPVIRRDDPLAPELRPVFQRHLTLMWESSPPESVHALDPAELAVPGVAFFSLRQGQSVLGMGAIKAIDPTHAEIKSMHILSEARGKGLARRMLDHLMAEARAAGFVRLSLETGVEPAFAAARALYAAAGFVPCPPFADYRDDPNSLFMTRGL</sequence>
<dbReference type="PANTHER" id="PTHR43877">
    <property type="entry name" value="AMINOALKYLPHOSPHONATE N-ACETYLTRANSFERASE-RELATED-RELATED"/>
    <property type="match status" value="1"/>
</dbReference>
<dbReference type="Pfam" id="PF00583">
    <property type="entry name" value="Acetyltransf_1"/>
    <property type="match status" value="1"/>
</dbReference>
<dbReference type="InterPro" id="IPR016181">
    <property type="entry name" value="Acyl_CoA_acyltransferase"/>
</dbReference>
<reference evidence="5" key="1">
    <citation type="submission" date="2017-08" db="EMBL/GenBank/DDBJ databases">
        <authorList>
            <person name="Varghese N."/>
            <person name="Submissions S."/>
        </authorList>
    </citation>
    <scope>NUCLEOTIDE SEQUENCE [LARGE SCALE GENOMIC DNA]</scope>
    <source>
        <strain evidence="5">JA234</strain>
    </source>
</reference>
<name>A0A285CRH2_9RHOB</name>
<dbReference type="PANTHER" id="PTHR43877:SF5">
    <property type="entry name" value="BLL8307 PROTEIN"/>
    <property type="match status" value="1"/>
</dbReference>
<evidence type="ECO:0000256" key="1">
    <source>
        <dbReference type="ARBA" id="ARBA00022679"/>
    </source>
</evidence>
<dbReference type="InterPro" id="IPR050832">
    <property type="entry name" value="Bact_Acetyltransf"/>
</dbReference>
<evidence type="ECO:0000256" key="2">
    <source>
        <dbReference type="ARBA" id="ARBA00023315"/>
    </source>
</evidence>
<accession>A0A285CRH2</accession>
<proteinExistence type="predicted"/>
<evidence type="ECO:0000313" key="5">
    <source>
        <dbReference type="Proteomes" id="UP000219467"/>
    </source>
</evidence>
<dbReference type="PROSITE" id="PS51186">
    <property type="entry name" value="GNAT"/>
    <property type="match status" value="1"/>
</dbReference>
<dbReference type="EMBL" id="OAOQ01000005">
    <property type="protein sequence ID" value="SNX70131.1"/>
    <property type="molecule type" value="Genomic_DNA"/>
</dbReference>
<keyword evidence="5" id="KW-1185">Reference proteome</keyword>
<keyword evidence="2" id="KW-0012">Acyltransferase</keyword>
<dbReference type="GO" id="GO:0016747">
    <property type="term" value="F:acyltransferase activity, transferring groups other than amino-acyl groups"/>
    <property type="evidence" value="ECO:0007669"/>
    <property type="project" value="InterPro"/>
</dbReference>
<evidence type="ECO:0000259" key="3">
    <source>
        <dbReference type="PROSITE" id="PS51186"/>
    </source>
</evidence>
<protein>
    <submittedName>
        <fullName evidence="4">Putative acetyltransferase</fullName>
    </submittedName>
</protein>
<dbReference type="SUPFAM" id="SSF55729">
    <property type="entry name" value="Acyl-CoA N-acyltransferases (Nat)"/>
    <property type="match status" value="1"/>
</dbReference>
<gene>
    <name evidence="4" type="ORF">SAMN05878503_10539</name>
</gene>
<feature type="domain" description="N-acetyltransferase" evidence="3">
    <location>
        <begin position="30"/>
        <end position="180"/>
    </location>
</feature>
<dbReference type="AlphaFoldDB" id="A0A285CRH2"/>
<dbReference type="Proteomes" id="UP000219467">
    <property type="component" value="Unassembled WGS sequence"/>
</dbReference>
<dbReference type="Gene3D" id="3.40.630.30">
    <property type="match status" value="1"/>
</dbReference>
<organism evidence="4 5">
    <name type="scientific">Cereibacter ovatus</name>
    <dbReference type="NCBI Taxonomy" id="439529"/>
    <lineage>
        <taxon>Bacteria</taxon>
        <taxon>Pseudomonadati</taxon>
        <taxon>Pseudomonadota</taxon>
        <taxon>Alphaproteobacteria</taxon>
        <taxon>Rhodobacterales</taxon>
        <taxon>Paracoccaceae</taxon>
        <taxon>Cereibacter</taxon>
    </lineage>
</organism>
<dbReference type="InterPro" id="IPR000182">
    <property type="entry name" value="GNAT_dom"/>
</dbReference>